<keyword evidence="1" id="KW-0489">Methyltransferase</keyword>
<dbReference type="AlphaFoldDB" id="A0A7V4U3Q7"/>
<reference evidence="1" key="1">
    <citation type="journal article" date="2020" name="mSystems">
        <title>Genome- and Community-Level Interaction Insights into Carbon Utilization and Element Cycling Functions of Hydrothermarchaeota in Hydrothermal Sediment.</title>
        <authorList>
            <person name="Zhou Z."/>
            <person name="Liu Y."/>
            <person name="Xu W."/>
            <person name="Pan J."/>
            <person name="Luo Z.H."/>
            <person name="Li M."/>
        </authorList>
    </citation>
    <scope>NUCLEOTIDE SEQUENCE [LARGE SCALE GENOMIC DNA]</scope>
    <source>
        <strain evidence="1">HyVt-577</strain>
    </source>
</reference>
<evidence type="ECO:0000313" key="1">
    <source>
        <dbReference type="EMBL" id="HGY57450.1"/>
    </source>
</evidence>
<dbReference type="Gene3D" id="3.40.50.150">
    <property type="entry name" value="Vaccinia Virus protein VP39"/>
    <property type="match status" value="1"/>
</dbReference>
<dbReference type="CDD" id="cd02440">
    <property type="entry name" value="AdoMet_MTases"/>
    <property type="match status" value="1"/>
</dbReference>
<dbReference type="Pfam" id="PF10294">
    <property type="entry name" value="Methyltransf_16"/>
    <property type="match status" value="1"/>
</dbReference>
<name>A0A7V4U3Q7_CALAY</name>
<dbReference type="GO" id="GO:0032259">
    <property type="term" value="P:methylation"/>
    <property type="evidence" value="ECO:0007669"/>
    <property type="project" value="UniProtKB-KW"/>
</dbReference>
<gene>
    <name evidence="1" type="ORF">ENK44_17210</name>
</gene>
<dbReference type="Proteomes" id="UP000885779">
    <property type="component" value="Unassembled WGS sequence"/>
</dbReference>
<dbReference type="EMBL" id="DRQG01000161">
    <property type="protein sequence ID" value="HGY57450.1"/>
    <property type="molecule type" value="Genomic_DNA"/>
</dbReference>
<comment type="caution">
    <text evidence="1">The sequence shown here is derived from an EMBL/GenBank/DDBJ whole genome shotgun (WGS) entry which is preliminary data.</text>
</comment>
<dbReference type="PANTHER" id="PTHR14614">
    <property type="entry name" value="HEPATOCELLULAR CARCINOMA-ASSOCIATED ANTIGEN"/>
    <property type="match status" value="1"/>
</dbReference>
<accession>A0A7V4U3Q7</accession>
<proteinExistence type="predicted"/>
<dbReference type="InterPro" id="IPR019410">
    <property type="entry name" value="Methyltransf_16"/>
</dbReference>
<dbReference type="GO" id="GO:0008168">
    <property type="term" value="F:methyltransferase activity"/>
    <property type="evidence" value="ECO:0007669"/>
    <property type="project" value="UniProtKB-KW"/>
</dbReference>
<protein>
    <submittedName>
        <fullName evidence="1">Methyltransferase domain-containing protein</fullName>
    </submittedName>
</protein>
<keyword evidence="1" id="KW-0808">Transferase</keyword>
<organism evidence="1">
    <name type="scientific">Caldithrix abyssi</name>
    <dbReference type="NCBI Taxonomy" id="187145"/>
    <lineage>
        <taxon>Bacteria</taxon>
        <taxon>Pseudomonadati</taxon>
        <taxon>Calditrichota</taxon>
        <taxon>Calditrichia</taxon>
        <taxon>Calditrichales</taxon>
        <taxon>Calditrichaceae</taxon>
        <taxon>Caldithrix</taxon>
    </lineage>
</organism>
<sequence length="217" mass="25100">MFEHIELIEQQFQFGEKTLTIKRVKNLDDMVDRVSDADFAEDERLPYWAELWPSAEALSRFLFQNPHLVAGRSVLELGCGLGLTSLSLACQKPRELLVTDYEQDALDLTALNFKLNGMPAPQRQLMDWRRPQCAGLYDCITASDVVYEERFFHPLIRVFRQCLKADGHIILAEPNRAVARSFFSLLREEGYGFERIPQTVMQEGRSIQVSIYIIRRI</sequence>
<dbReference type="InterPro" id="IPR029063">
    <property type="entry name" value="SAM-dependent_MTases_sf"/>
</dbReference>
<dbReference type="SUPFAM" id="SSF53335">
    <property type="entry name" value="S-adenosyl-L-methionine-dependent methyltransferases"/>
    <property type="match status" value="1"/>
</dbReference>